<proteinExistence type="predicted"/>
<dbReference type="RefSeq" id="WP_425565444.1">
    <property type="nucleotide sequence ID" value="NZ_BAAARY010000001.1"/>
</dbReference>
<comment type="caution">
    <text evidence="1">The sequence shown here is derived from an EMBL/GenBank/DDBJ whole genome shotgun (WGS) entry which is preliminary data.</text>
</comment>
<evidence type="ECO:0000313" key="1">
    <source>
        <dbReference type="EMBL" id="GAA2510318.1"/>
    </source>
</evidence>
<gene>
    <name evidence="1" type="ORF">GCM10010201_01210</name>
</gene>
<keyword evidence="2" id="KW-1185">Reference proteome</keyword>
<name>A0ABP6A6T5_9ACTN</name>
<dbReference type="EMBL" id="BAAARY010000001">
    <property type="protein sequence ID" value="GAA2510318.1"/>
    <property type="molecule type" value="Genomic_DNA"/>
</dbReference>
<organism evidence="1 2">
    <name type="scientific">Pilimelia columellifera subsp. columellifera</name>
    <dbReference type="NCBI Taxonomy" id="706583"/>
    <lineage>
        <taxon>Bacteria</taxon>
        <taxon>Bacillati</taxon>
        <taxon>Actinomycetota</taxon>
        <taxon>Actinomycetes</taxon>
        <taxon>Micromonosporales</taxon>
        <taxon>Micromonosporaceae</taxon>
        <taxon>Pilimelia</taxon>
    </lineage>
</organism>
<dbReference type="Proteomes" id="UP001499978">
    <property type="component" value="Unassembled WGS sequence"/>
</dbReference>
<accession>A0ABP6A6T5</accession>
<protein>
    <submittedName>
        <fullName evidence="1">Uncharacterized protein</fullName>
    </submittedName>
</protein>
<sequence length="120" mass="13826">MRDGYLARWQGREWDAAPDGDSVRLYADAPAEGFIEVRPGRFRRVVRHDDVDELVYLRTRCTWRDQPFIALGVQAGWVRLEYVGGRREVAVALGLEEFDIGVHQGWAPLGELTDVREERI</sequence>
<reference evidence="2" key="1">
    <citation type="journal article" date="2019" name="Int. J. Syst. Evol. Microbiol.">
        <title>The Global Catalogue of Microorganisms (GCM) 10K type strain sequencing project: providing services to taxonomists for standard genome sequencing and annotation.</title>
        <authorList>
            <consortium name="The Broad Institute Genomics Platform"/>
            <consortium name="The Broad Institute Genome Sequencing Center for Infectious Disease"/>
            <person name="Wu L."/>
            <person name="Ma J."/>
        </authorList>
    </citation>
    <scope>NUCLEOTIDE SEQUENCE [LARGE SCALE GENOMIC DNA]</scope>
    <source>
        <strain evidence="2">JCM 3367</strain>
    </source>
</reference>
<evidence type="ECO:0000313" key="2">
    <source>
        <dbReference type="Proteomes" id="UP001499978"/>
    </source>
</evidence>